<name>A0A0M3IRY3_ASCLU</name>
<sequence length="70" mass="7979">MVVSRAANLVTAYFIYTGEYFTPLHNCMRLQFVPNVFMQFSIFHSLVIGIDRVFGVSCTSRLGRLCSHLC</sequence>
<protein>
    <submittedName>
        <fullName evidence="2">7TM_GPCR_Srx domain-containing protein</fullName>
    </submittedName>
</protein>
<reference evidence="2" key="1">
    <citation type="submission" date="2017-02" db="UniProtKB">
        <authorList>
            <consortium name="WormBaseParasite"/>
        </authorList>
    </citation>
    <scope>IDENTIFICATION</scope>
</reference>
<dbReference type="Proteomes" id="UP000036681">
    <property type="component" value="Unplaced"/>
</dbReference>
<dbReference type="AlphaFoldDB" id="A0A0M3IRY3"/>
<proteinExistence type="predicted"/>
<dbReference type="WBParaSite" id="ALUE_0002151101-mRNA-1">
    <property type="protein sequence ID" value="ALUE_0002151101-mRNA-1"/>
    <property type="gene ID" value="ALUE_0002151101"/>
</dbReference>
<accession>A0A0M3IRY3</accession>
<evidence type="ECO:0000313" key="2">
    <source>
        <dbReference type="WBParaSite" id="ALUE_0002151101-mRNA-1"/>
    </source>
</evidence>
<organism evidence="1 2">
    <name type="scientific">Ascaris lumbricoides</name>
    <name type="common">Giant roundworm</name>
    <dbReference type="NCBI Taxonomy" id="6252"/>
    <lineage>
        <taxon>Eukaryota</taxon>
        <taxon>Metazoa</taxon>
        <taxon>Ecdysozoa</taxon>
        <taxon>Nematoda</taxon>
        <taxon>Chromadorea</taxon>
        <taxon>Rhabditida</taxon>
        <taxon>Spirurina</taxon>
        <taxon>Ascaridomorpha</taxon>
        <taxon>Ascaridoidea</taxon>
        <taxon>Ascarididae</taxon>
        <taxon>Ascaris</taxon>
    </lineage>
</organism>
<evidence type="ECO:0000313" key="1">
    <source>
        <dbReference type="Proteomes" id="UP000036681"/>
    </source>
</evidence>
<keyword evidence="1" id="KW-1185">Reference proteome</keyword>